<accession>A0A4R1RIR1</accession>
<dbReference type="SUPFAM" id="SSF47413">
    <property type="entry name" value="lambda repressor-like DNA-binding domains"/>
    <property type="match status" value="1"/>
</dbReference>
<keyword evidence="3" id="KW-1185">Reference proteome</keyword>
<dbReference type="Gene3D" id="1.10.260.40">
    <property type="entry name" value="lambda repressor-like DNA-binding domains"/>
    <property type="match status" value="1"/>
</dbReference>
<dbReference type="GO" id="GO:0003677">
    <property type="term" value="F:DNA binding"/>
    <property type="evidence" value="ECO:0007669"/>
    <property type="project" value="InterPro"/>
</dbReference>
<dbReference type="RefSeq" id="WP_132014843.1">
    <property type="nucleotide sequence ID" value="NZ_SLUN01000016.1"/>
</dbReference>
<comment type="caution">
    <text evidence="2">The sequence shown here is derived from an EMBL/GenBank/DDBJ whole genome shotgun (WGS) entry which is preliminary data.</text>
</comment>
<dbReference type="InterPro" id="IPR001387">
    <property type="entry name" value="Cro/C1-type_HTH"/>
</dbReference>
<evidence type="ECO:0000259" key="1">
    <source>
        <dbReference type="PROSITE" id="PS50943"/>
    </source>
</evidence>
<evidence type="ECO:0000313" key="3">
    <source>
        <dbReference type="Proteomes" id="UP000295008"/>
    </source>
</evidence>
<reference evidence="2 3" key="1">
    <citation type="submission" date="2019-03" db="EMBL/GenBank/DDBJ databases">
        <title>Genomic Encyclopedia of Type Strains, Phase IV (KMG-IV): sequencing the most valuable type-strain genomes for metagenomic binning, comparative biology and taxonomic classification.</title>
        <authorList>
            <person name="Goeker M."/>
        </authorList>
    </citation>
    <scope>NUCLEOTIDE SEQUENCE [LARGE SCALE GENOMIC DNA]</scope>
    <source>
        <strain evidence="2 3">LX-B</strain>
    </source>
</reference>
<name>A0A4R1RIR1_HYDET</name>
<dbReference type="CDD" id="cd00093">
    <property type="entry name" value="HTH_XRE"/>
    <property type="match status" value="1"/>
</dbReference>
<dbReference type="EMBL" id="SLUN01000016">
    <property type="protein sequence ID" value="TCL65879.1"/>
    <property type="molecule type" value="Genomic_DNA"/>
</dbReference>
<feature type="domain" description="HTH cro/C1-type" evidence="1">
    <location>
        <begin position="7"/>
        <end position="59"/>
    </location>
</feature>
<dbReference type="SMART" id="SM00530">
    <property type="entry name" value="HTH_XRE"/>
    <property type="match status" value="1"/>
</dbReference>
<dbReference type="AlphaFoldDB" id="A0A4R1RIR1"/>
<dbReference type="Proteomes" id="UP000295008">
    <property type="component" value="Unassembled WGS sequence"/>
</dbReference>
<evidence type="ECO:0000313" key="2">
    <source>
        <dbReference type="EMBL" id="TCL65879.1"/>
    </source>
</evidence>
<sequence length="202" mass="22902">MELTDRIQRLCEKKDTTFAETERKLGFGNGAIRRWDDYVPTVSKVQKVADYFGVSVDYLLKGYDAALFGGLVNIVRNGKPFEAFAEETEIDVNELFDICKGLNLKQPSLATVKKIAAYNPYDFIISPKMLFQAAGYLDEAEYAADVIMSMDRDLVTTKEERELVFRYRSLPQMSKQTVLNLINSLEVINKTQAEQSAEKEVG</sequence>
<gene>
    <name evidence="2" type="ORF">EDC14_10168</name>
</gene>
<dbReference type="PROSITE" id="PS50943">
    <property type="entry name" value="HTH_CROC1"/>
    <property type="match status" value="1"/>
</dbReference>
<organism evidence="2 3">
    <name type="scientific">Hydrogenispora ethanolica</name>
    <dbReference type="NCBI Taxonomy" id="1082276"/>
    <lineage>
        <taxon>Bacteria</taxon>
        <taxon>Bacillati</taxon>
        <taxon>Bacillota</taxon>
        <taxon>Hydrogenispora</taxon>
    </lineage>
</organism>
<dbReference type="OrthoDB" id="72638at2"/>
<protein>
    <recommendedName>
        <fullName evidence="1">HTH cro/C1-type domain-containing protein</fullName>
    </recommendedName>
</protein>
<dbReference type="InterPro" id="IPR010982">
    <property type="entry name" value="Lambda_DNA-bd_dom_sf"/>
</dbReference>
<proteinExistence type="predicted"/>